<evidence type="ECO:0000313" key="2">
    <source>
        <dbReference type="Proteomes" id="UP000009022"/>
    </source>
</evidence>
<dbReference type="SUPFAM" id="SSF48371">
    <property type="entry name" value="ARM repeat"/>
    <property type="match status" value="1"/>
</dbReference>
<dbReference type="RefSeq" id="XP_002109289.1">
    <property type="nucleotide sequence ID" value="XM_002109253.1"/>
</dbReference>
<gene>
    <name evidence="1" type="ORF">TRIADDRAFT_53168</name>
</gene>
<reference evidence="1 2" key="1">
    <citation type="journal article" date="2008" name="Nature">
        <title>The Trichoplax genome and the nature of placozoans.</title>
        <authorList>
            <person name="Srivastava M."/>
            <person name="Begovic E."/>
            <person name="Chapman J."/>
            <person name="Putnam N.H."/>
            <person name="Hellsten U."/>
            <person name="Kawashima T."/>
            <person name="Kuo A."/>
            <person name="Mitros T."/>
            <person name="Salamov A."/>
            <person name="Carpenter M.L."/>
            <person name="Signorovitch A.Y."/>
            <person name="Moreno M.A."/>
            <person name="Kamm K."/>
            <person name="Grimwood J."/>
            <person name="Schmutz J."/>
            <person name="Shapiro H."/>
            <person name="Grigoriev I.V."/>
            <person name="Buss L.W."/>
            <person name="Schierwater B."/>
            <person name="Dellaporta S.L."/>
            <person name="Rokhsar D.S."/>
        </authorList>
    </citation>
    <scope>NUCLEOTIDE SEQUENCE [LARGE SCALE GENOMIC DNA]</scope>
    <source>
        <strain evidence="1 2">Grell-BS-1999</strain>
    </source>
</reference>
<dbReference type="Pfam" id="PF14868">
    <property type="entry name" value="DUF4487"/>
    <property type="match status" value="2"/>
</dbReference>
<dbReference type="FunCoup" id="B3RNH5">
    <property type="interactions" value="1053"/>
</dbReference>
<evidence type="ECO:0000313" key="1">
    <source>
        <dbReference type="EMBL" id="EDV27455.1"/>
    </source>
</evidence>
<accession>B3RNH5</accession>
<keyword evidence="2" id="KW-1185">Reference proteome</keyword>
<dbReference type="Proteomes" id="UP000009022">
    <property type="component" value="Unassembled WGS sequence"/>
</dbReference>
<dbReference type="CTD" id="6750504"/>
<proteinExistence type="predicted"/>
<dbReference type="InterPro" id="IPR027902">
    <property type="entry name" value="DUF4487"/>
</dbReference>
<dbReference type="PANTHER" id="PTHR16071">
    <property type="entry name" value="CHROMOSOME 1 OPEN READING FRAME 112"/>
    <property type="match status" value="1"/>
</dbReference>
<dbReference type="KEGG" id="tad:TRIADDRAFT_53168"/>
<dbReference type="HOGENOM" id="CLU_374828_0_0_1"/>
<dbReference type="OMA" id="ADICHHI"/>
<dbReference type="GeneID" id="6750504"/>
<dbReference type="AlphaFoldDB" id="B3RNH5"/>
<organism evidence="1 2">
    <name type="scientific">Trichoplax adhaerens</name>
    <name type="common">Trichoplax reptans</name>
    <dbReference type="NCBI Taxonomy" id="10228"/>
    <lineage>
        <taxon>Eukaryota</taxon>
        <taxon>Metazoa</taxon>
        <taxon>Placozoa</taxon>
        <taxon>Uniplacotomia</taxon>
        <taxon>Trichoplacea</taxon>
        <taxon>Trichoplacidae</taxon>
        <taxon>Trichoplax</taxon>
    </lineage>
</organism>
<dbReference type="OrthoDB" id="6088000at2759"/>
<dbReference type="STRING" id="10228.B3RNH5"/>
<sequence>MDVEEKFFAVILEQSCVLFDQILERVGSIIGDKSADKSSEDVIESLQSLNDLLDVVKIPDEAADPVCDKMADICHHIMDISSVSCGMDIALVINTWKALHKIINKYKNLLEDRLEHDKIIFQLASIVSEKIQQCLNISKKRTVQTQGDPKEGFHILKIAKFFINLLLKFLKEFGDLVDTESSTEILFHLCLEAINAYRSNVLELDIQINQEVDTILSSLIEHLCTILVTTNIYPKLLSDRVADAEGLLISKCIMLIKTLLLVDTSTGNTLLLQTVNVNSTSPEIQRCKRECTLYEYVLDGCLQFVTGMTNHFLDTIEKCLFQQLLENADNFAFTIVSDILVHMSSSSNVVALKYSHLIANLIRELPTSSLSPYNKICWLLQRCYSCLTEGDQKQMVEIFDPEDISNLSVWRELTKSNISNPLLLEIHQRIYPLCLKCCKLWISDKSRDNGCILDCMMYLNNMNRHLYIMNSMDQNEITELVYDIWQSLMKQAYKVNYRVLTMLIYLTGSCVSSLSHSHLLEILTVIIKVIESNNYLGLNLCVADFIGCCGKKSLYGNYQEKISRILSAIYCNLMLSKDWLVHDRALYAFKNFAEITPHTDMVQNCVPNTLKDAVVDFLNSTPYKREKFKMMEDDVVKLFALTKKSTERYDKRKLTFDFAGDTNKRRKGDTIGDDYLATLRKENNLSSVDEQVIEASSKILQNIFGSIEKLMMFYQEENVDIELQKLQLQSLYGYISTLVKG</sequence>
<dbReference type="EMBL" id="DS985242">
    <property type="protein sequence ID" value="EDV27455.1"/>
    <property type="molecule type" value="Genomic_DNA"/>
</dbReference>
<dbReference type="PhylomeDB" id="B3RNH5"/>
<dbReference type="InterPro" id="IPR016024">
    <property type="entry name" value="ARM-type_fold"/>
</dbReference>
<protein>
    <submittedName>
        <fullName evidence="1">Uncharacterized protein</fullName>
    </submittedName>
</protein>
<dbReference type="PANTHER" id="PTHR16071:SF2">
    <property type="entry name" value="FIGNL1-INTERACTING REGULATOR OF RECOMBINATION AND MITOSIS"/>
    <property type="match status" value="1"/>
</dbReference>
<dbReference type="eggNOG" id="ENOG502QQPV">
    <property type="taxonomic scope" value="Eukaryota"/>
</dbReference>
<name>B3RNH5_TRIAD</name>
<dbReference type="InParanoid" id="B3RNH5"/>